<keyword evidence="3" id="KW-1185">Reference proteome</keyword>
<dbReference type="InterPro" id="IPR029044">
    <property type="entry name" value="Nucleotide-diphossugar_trans"/>
</dbReference>
<dbReference type="RefSeq" id="WP_354194695.1">
    <property type="nucleotide sequence ID" value="NZ_JBEPLW010000001.1"/>
</dbReference>
<keyword evidence="2" id="KW-0548">Nucleotidyltransferase</keyword>
<evidence type="ECO:0000313" key="3">
    <source>
        <dbReference type="Proteomes" id="UP001549099"/>
    </source>
</evidence>
<dbReference type="Pfam" id="PF12804">
    <property type="entry name" value="NTP_transf_3"/>
    <property type="match status" value="1"/>
</dbReference>
<dbReference type="PANTHER" id="PTHR43777">
    <property type="entry name" value="MOLYBDENUM COFACTOR CYTIDYLYLTRANSFERASE"/>
    <property type="match status" value="1"/>
</dbReference>
<feature type="domain" description="MobA-like NTP transferase" evidence="1">
    <location>
        <begin position="5"/>
        <end position="162"/>
    </location>
</feature>
<dbReference type="Proteomes" id="UP001549099">
    <property type="component" value="Unassembled WGS sequence"/>
</dbReference>
<keyword evidence="2" id="KW-0808">Transferase</keyword>
<comment type="caution">
    <text evidence="2">The sequence shown here is derived from an EMBL/GenBank/DDBJ whole genome shotgun (WGS) entry which is preliminary data.</text>
</comment>
<name>A0ABV2G870_9BACL</name>
<organism evidence="2 3">
    <name type="scientific">Bhargavaea ullalensis</name>
    <dbReference type="NCBI Taxonomy" id="1265685"/>
    <lineage>
        <taxon>Bacteria</taxon>
        <taxon>Bacillati</taxon>
        <taxon>Bacillota</taxon>
        <taxon>Bacilli</taxon>
        <taxon>Bacillales</taxon>
        <taxon>Caryophanaceae</taxon>
        <taxon>Bhargavaea</taxon>
    </lineage>
</organism>
<gene>
    <name evidence="2" type="ORF">ABID49_000362</name>
</gene>
<reference evidence="2 3" key="1">
    <citation type="submission" date="2024-06" db="EMBL/GenBank/DDBJ databases">
        <title>Genomic Encyclopedia of Type Strains, Phase IV (KMG-IV): sequencing the most valuable type-strain genomes for metagenomic binning, comparative biology and taxonomic classification.</title>
        <authorList>
            <person name="Goeker M."/>
        </authorList>
    </citation>
    <scope>NUCLEOTIDE SEQUENCE [LARGE SCALE GENOMIC DNA]</scope>
    <source>
        <strain evidence="2 3">DSM 26128</strain>
    </source>
</reference>
<dbReference type="EC" id="2.7.7.76" evidence="2"/>
<dbReference type="InterPro" id="IPR025877">
    <property type="entry name" value="MobA-like_NTP_Trfase"/>
</dbReference>
<dbReference type="GO" id="GO:0061602">
    <property type="term" value="F:molybdenum cofactor cytidylyltransferase activity"/>
    <property type="evidence" value="ECO:0007669"/>
    <property type="project" value="UniProtKB-EC"/>
</dbReference>
<accession>A0ABV2G870</accession>
<evidence type="ECO:0000313" key="2">
    <source>
        <dbReference type="EMBL" id="MET3574486.1"/>
    </source>
</evidence>
<dbReference type="PANTHER" id="PTHR43777:SF1">
    <property type="entry name" value="MOLYBDENUM COFACTOR CYTIDYLYLTRANSFERASE"/>
    <property type="match status" value="1"/>
</dbReference>
<sequence length="197" mass="21226">MRTIGIVLAAGGSTRMGRDKLALPFGNETIGGRTVSAAAESRLDEVLVVTRTGASPAWFTEREKVRRLPCQHSADGQAESLKCGIREALRLEAGAAMILLADQPLTSAAHLNRLLERGSLAGAPFVATRTKGVPVPPVLFAAPLFPRLLELDGDRGARDLLSGPLREHGRFLDLEADDPFFDVDTPGDYDALLRMER</sequence>
<dbReference type="CDD" id="cd04182">
    <property type="entry name" value="GT_2_like_f"/>
    <property type="match status" value="1"/>
</dbReference>
<evidence type="ECO:0000259" key="1">
    <source>
        <dbReference type="Pfam" id="PF12804"/>
    </source>
</evidence>
<protein>
    <submittedName>
        <fullName evidence="2">Molybdenum cofactor cytidylyltransferase</fullName>
        <ecNumber evidence="2">2.7.7.76</ecNumber>
    </submittedName>
</protein>
<dbReference type="EMBL" id="JBEPLW010000001">
    <property type="protein sequence ID" value="MET3574486.1"/>
    <property type="molecule type" value="Genomic_DNA"/>
</dbReference>
<proteinExistence type="predicted"/>
<dbReference type="SUPFAM" id="SSF53448">
    <property type="entry name" value="Nucleotide-diphospho-sugar transferases"/>
    <property type="match status" value="1"/>
</dbReference>
<dbReference type="Gene3D" id="3.90.550.10">
    <property type="entry name" value="Spore Coat Polysaccharide Biosynthesis Protein SpsA, Chain A"/>
    <property type="match status" value="1"/>
</dbReference>